<dbReference type="RefSeq" id="WP_008825216.1">
    <property type="nucleotide sequence ID" value="NZ_AFNU02000005.1"/>
</dbReference>
<dbReference type="EMBL" id="AFNU02000005">
    <property type="protein sequence ID" value="ERJ12212.1"/>
    <property type="molecule type" value="Genomic_DNA"/>
</dbReference>
<name>F7Q1X5_9MOLU</name>
<dbReference type="eggNOG" id="ENOG502Z7S1">
    <property type="taxonomic scope" value="Bacteria"/>
</dbReference>
<dbReference type="AlphaFoldDB" id="F7Q1X5"/>
<dbReference type="InterPro" id="IPR007530">
    <property type="entry name" value="Aminoglycoside_adenylylTfrase"/>
</dbReference>
<organism evidence="1 2">
    <name type="scientific">Haloplasma contractile SSD-17B</name>
    <dbReference type="NCBI Taxonomy" id="1033810"/>
    <lineage>
        <taxon>Bacteria</taxon>
        <taxon>Bacillati</taxon>
        <taxon>Mycoplasmatota</taxon>
        <taxon>Mollicutes</taxon>
        <taxon>Haloplasmatales</taxon>
        <taxon>Haloplasmataceae</taxon>
        <taxon>Haloplasma</taxon>
    </lineage>
</organism>
<dbReference type="SUPFAM" id="SSF81631">
    <property type="entry name" value="PAP/OAS1 substrate-binding domain"/>
    <property type="match status" value="1"/>
</dbReference>
<dbReference type="InParanoid" id="F7Q1X5"/>
<comment type="caution">
    <text evidence="1">The sequence shown here is derived from an EMBL/GenBank/DDBJ whole genome shotgun (WGS) entry which is preliminary data.</text>
</comment>
<dbReference type="InterPro" id="IPR043519">
    <property type="entry name" value="NT_sf"/>
</dbReference>
<dbReference type="PIRSF" id="PIRSF000812">
    <property type="entry name" value="AAD"/>
    <property type="match status" value="1"/>
</dbReference>
<accession>F7Q1X5</accession>
<dbReference type="Proteomes" id="UP000005707">
    <property type="component" value="Unassembled WGS sequence"/>
</dbReference>
<gene>
    <name evidence="1" type="ORF">HLPCO_001739</name>
</gene>
<sequence>MRTEQEMFDLILNVAKNDERIRAVYMNGSRINTNIQKDIFQDYDIVFVVTETKPFIEDENWINVFGELLMVQEPDKNDHAIGMDVNFNLYYGYLMLFKDGNRIDLHLETKEAMLAEYGIDSLTLPLLDKDHCLPPIQQPSDIDYWVNTPTEPLFTRNCNNFWWCIQNVAKGIWRRELPFAKQMFDRVIKDLLDEMVSWWIGSQHGFEISVGKMGKYFEDYLPEVYWNLYKRSYSDSNYNHLWDSVFATCDLYRLLSKDIATQFKFKYPIKDDKNMTEFLKHIRSLPHDAEGIY</sequence>
<dbReference type="Gene3D" id="1.20.120.330">
    <property type="entry name" value="Nucleotidyltransferases domain 2"/>
    <property type="match status" value="1"/>
</dbReference>
<dbReference type="Pfam" id="PF04439">
    <property type="entry name" value="Adenyl_transf"/>
    <property type="match status" value="1"/>
</dbReference>
<dbReference type="GO" id="GO:0016779">
    <property type="term" value="F:nucleotidyltransferase activity"/>
    <property type="evidence" value="ECO:0007669"/>
    <property type="project" value="UniProtKB-KW"/>
</dbReference>
<evidence type="ECO:0000313" key="2">
    <source>
        <dbReference type="Proteomes" id="UP000005707"/>
    </source>
</evidence>
<dbReference type="OrthoDB" id="9776406at2"/>
<reference evidence="1 2" key="2">
    <citation type="journal article" date="2013" name="PLoS ONE">
        <title>INDIGO - INtegrated Data Warehouse of MIcrobial GenOmes with Examples from the Red Sea Extremophiles.</title>
        <authorList>
            <person name="Alam I."/>
            <person name="Antunes A."/>
            <person name="Kamau A.A."/>
            <person name="Ba Alawi W."/>
            <person name="Kalkatawi M."/>
            <person name="Stingl U."/>
            <person name="Bajic V.B."/>
        </authorList>
    </citation>
    <scope>NUCLEOTIDE SEQUENCE [LARGE SCALE GENOMIC DNA]</scope>
    <source>
        <strain evidence="1 2">SSD-17B</strain>
    </source>
</reference>
<dbReference type="STRING" id="1033810.HLPCO_001739"/>
<dbReference type="SUPFAM" id="SSF81301">
    <property type="entry name" value="Nucleotidyltransferase"/>
    <property type="match status" value="1"/>
</dbReference>
<protein>
    <submittedName>
        <fullName evidence="1">Aminoglycoside 6-adenylyltransferase protein</fullName>
    </submittedName>
</protein>
<dbReference type="FunCoup" id="F7Q1X5">
    <property type="interactions" value="8"/>
</dbReference>
<evidence type="ECO:0000313" key="1">
    <source>
        <dbReference type="EMBL" id="ERJ12212.1"/>
    </source>
</evidence>
<keyword evidence="2" id="KW-1185">Reference proteome</keyword>
<dbReference type="Gene3D" id="3.30.460.10">
    <property type="entry name" value="Beta Polymerase, domain 2"/>
    <property type="match status" value="1"/>
</dbReference>
<proteinExistence type="predicted"/>
<reference evidence="1 2" key="1">
    <citation type="journal article" date="2011" name="J. Bacteriol.">
        <title>Genome sequence of Haloplasma contractile, an unusual contractile bacterium from a deep-sea anoxic brine lake.</title>
        <authorList>
            <person name="Antunes A."/>
            <person name="Alam I."/>
            <person name="El Dorry H."/>
            <person name="Siam R."/>
            <person name="Robertson A."/>
            <person name="Bajic V.B."/>
            <person name="Stingl U."/>
        </authorList>
    </citation>
    <scope>NUCLEOTIDE SEQUENCE [LARGE SCALE GENOMIC DNA]</scope>
    <source>
        <strain evidence="1 2">SSD-17B</strain>
    </source>
</reference>